<keyword evidence="4 5" id="KW-0539">Nucleus</keyword>
<feature type="region of interest" description="Disordered" evidence="7">
    <location>
        <begin position="290"/>
        <end position="311"/>
    </location>
</feature>
<evidence type="ECO:0000256" key="2">
    <source>
        <dbReference type="ARBA" id="ARBA00018339"/>
    </source>
</evidence>
<organism evidence="8 9">
    <name type="scientific">Rhypophila decipiens</name>
    <dbReference type="NCBI Taxonomy" id="261697"/>
    <lineage>
        <taxon>Eukaryota</taxon>
        <taxon>Fungi</taxon>
        <taxon>Dikarya</taxon>
        <taxon>Ascomycota</taxon>
        <taxon>Pezizomycotina</taxon>
        <taxon>Sordariomycetes</taxon>
        <taxon>Sordariomycetidae</taxon>
        <taxon>Sordariales</taxon>
        <taxon>Naviculisporaceae</taxon>
        <taxon>Rhypophila</taxon>
    </lineage>
</organism>
<accession>A0AAN7BCU7</accession>
<comment type="caution">
    <text evidence="8">The sequence shown here is derived from an EMBL/GenBank/DDBJ whole genome shotgun (WGS) entry which is preliminary data.</text>
</comment>
<dbReference type="GO" id="GO:0005654">
    <property type="term" value="C:nucleoplasm"/>
    <property type="evidence" value="ECO:0007669"/>
    <property type="project" value="UniProtKB-SubCell"/>
</dbReference>
<evidence type="ECO:0000256" key="6">
    <source>
        <dbReference type="SAM" id="Coils"/>
    </source>
</evidence>
<evidence type="ECO:0000313" key="8">
    <source>
        <dbReference type="EMBL" id="KAK4218662.1"/>
    </source>
</evidence>
<dbReference type="PIRSF" id="PIRSF017302">
    <property type="entry name" value="Gltscr2"/>
    <property type="match status" value="1"/>
</dbReference>
<evidence type="ECO:0000313" key="9">
    <source>
        <dbReference type="Proteomes" id="UP001301769"/>
    </source>
</evidence>
<comment type="similarity">
    <text evidence="1 5">Belongs to the NOP53 family.</text>
</comment>
<dbReference type="PANTHER" id="PTHR14211:SF7">
    <property type="entry name" value="RIBOSOME BIOGENESIS PROTEIN NOP53"/>
    <property type="match status" value="1"/>
</dbReference>
<evidence type="ECO:0000256" key="1">
    <source>
        <dbReference type="ARBA" id="ARBA00008838"/>
    </source>
</evidence>
<feature type="coiled-coil region" evidence="6">
    <location>
        <begin position="214"/>
        <end position="271"/>
    </location>
</feature>
<proteinExistence type="inferred from homology"/>
<dbReference type="GO" id="GO:0005730">
    <property type="term" value="C:nucleolus"/>
    <property type="evidence" value="ECO:0007669"/>
    <property type="project" value="UniProtKB-SubCell"/>
</dbReference>
<dbReference type="Proteomes" id="UP001301769">
    <property type="component" value="Unassembled WGS sequence"/>
</dbReference>
<evidence type="ECO:0000256" key="5">
    <source>
        <dbReference type="PIRNR" id="PIRNR017302"/>
    </source>
</evidence>
<dbReference type="EMBL" id="MU858052">
    <property type="protein sequence ID" value="KAK4218662.1"/>
    <property type="molecule type" value="Genomic_DNA"/>
</dbReference>
<feature type="region of interest" description="Disordered" evidence="7">
    <location>
        <begin position="1"/>
        <end position="29"/>
    </location>
</feature>
<sequence>MPVLKAPSGNPNGPAQYKQSSRKGKKAWRKNVDVTDVEKGLDELNDEIILHGEKIGEKASEDLFAIDVKGDSNITKKLPKALTKKLKADEIIAARSAVPAVSLRKRPGDKTTDGVLPVKRQRTQYVTQKELVRLRKVADGQHETTVTVTDATYDVWDAPDPQKEVTEKLPFLPKVDKAKVPNTLRQQPISLSANGKPVPAVPKPSGGYSYNPEFNDYRDRLEEVSNQVVEEEKKRLAELEAERLRQIAAAKSAAEAEAAEARKDLSEWEEESAWEGIESGGEELVAGAISKKKKERKTQAQRNKIKRRKEAERLAKHEAAMKKKRQQLEKISELAEEVYQKEKAMEVAKIEMSDDSEGDDEVLRRRQLGKFRLPEKDLEIVLPDELEESLRRLKPEGNLLKDRFRNMLVRGKLESRRKIPFKKQAKGKITEKWSYKDFVLD</sequence>
<dbReference type="InterPro" id="IPR011687">
    <property type="entry name" value="Nop53/GLTSCR2"/>
</dbReference>
<evidence type="ECO:0000256" key="4">
    <source>
        <dbReference type="ARBA" id="ARBA00023242"/>
    </source>
</evidence>
<comment type="function">
    <text evidence="5">May play a role in ribosome biogenesis.</text>
</comment>
<dbReference type="GO" id="GO:0008097">
    <property type="term" value="F:5S rRNA binding"/>
    <property type="evidence" value="ECO:0007669"/>
    <property type="project" value="TreeGrafter"/>
</dbReference>
<gene>
    <name evidence="8" type="ORF">QBC37DRAFT_190900</name>
</gene>
<evidence type="ECO:0000256" key="3">
    <source>
        <dbReference type="ARBA" id="ARBA00022517"/>
    </source>
</evidence>
<feature type="compositionally biased region" description="Basic residues" evidence="7">
    <location>
        <begin position="20"/>
        <end position="29"/>
    </location>
</feature>
<comment type="subcellular location">
    <subcellularLocation>
        <location evidence="5">Nucleus</location>
        <location evidence="5">Nucleolus</location>
    </subcellularLocation>
    <subcellularLocation>
        <location evidence="5">Nucleus</location>
        <location evidence="5">Nucleoplasm</location>
    </subcellularLocation>
</comment>
<keyword evidence="9" id="KW-1185">Reference proteome</keyword>
<keyword evidence="3 5" id="KW-0690">Ribosome biogenesis</keyword>
<dbReference type="GO" id="GO:0000027">
    <property type="term" value="P:ribosomal large subunit assembly"/>
    <property type="evidence" value="ECO:0007669"/>
    <property type="project" value="UniProtKB-UniRule"/>
</dbReference>
<dbReference type="PANTHER" id="PTHR14211">
    <property type="entry name" value="GLIOMA SUPPRESSOR CANDIDATE REGION GENE 2"/>
    <property type="match status" value="1"/>
</dbReference>
<dbReference type="Pfam" id="PF07767">
    <property type="entry name" value="Nop53"/>
    <property type="match status" value="1"/>
</dbReference>
<evidence type="ECO:0000256" key="7">
    <source>
        <dbReference type="SAM" id="MobiDB-lite"/>
    </source>
</evidence>
<feature type="compositionally biased region" description="Polar residues" evidence="7">
    <location>
        <begin position="9"/>
        <end position="19"/>
    </location>
</feature>
<dbReference type="AlphaFoldDB" id="A0AAN7BCU7"/>
<name>A0AAN7BCU7_9PEZI</name>
<protein>
    <recommendedName>
        <fullName evidence="2 5">Ribosome biogenesis protein NOP53</fullName>
    </recommendedName>
</protein>
<dbReference type="GO" id="GO:0006364">
    <property type="term" value="P:rRNA processing"/>
    <property type="evidence" value="ECO:0007669"/>
    <property type="project" value="TreeGrafter"/>
</dbReference>
<feature type="region of interest" description="Disordered" evidence="7">
    <location>
        <begin position="189"/>
        <end position="210"/>
    </location>
</feature>
<reference evidence="8" key="2">
    <citation type="submission" date="2023-05" db="EMBL/GenBank/DDBJ databases">
        <authorList>
            <consortium name="Lawrence Berkeley National Laboratory"/>
            <person name="Steindorff A."/>
            <person name="Hensen N."/>
            <person name="Bonometti L."/>
            <person name="Westerberg I."/>
            <person name="Brannstrom I.O."/>
            <person name="Guillou S."/>
            <person name="Cros-Aarteil S."/>
            <person name="Calhoun S."/>
            <person name="Haridas S."/>
            <person name="Kuo A."/>
            <person name="Mondo S."/>
            <person name="Pangilinan J."/>
            <person name="Riley R."/>
            <person name="Labutti K."/>
            <person name="Andreopoulos B."/>
            <person name="Lipzen A."/>
            <person name="Chen C."/>
            <person name="Yanf M."/>
            <person name="Daum C."/>
            <person name="Ng V."/>
            <person name="Clum A."/>
            <person name="Ohm R."/>
            <person name="Martin F."/>
            <person name="Silar P."/>
            <person name="Natvig D."/>
            <person name="Lalanne C."/>
            <person name="Gautier V."/>
            <person name="Ament-Velasquez S.L."/>
            <person name="Kruys A."/>
            <person name="Hutchinson M.I."/>
            <person name="Powell A.J."/>
            <person name="Barry K."/>
            <person name="Miller A.N."/>
            <person name="Grigoriev I.V."/>
            <person name="Debuchy R."/>
            <person name="Gladieux P."/>
            <person name="Thoren M.H."/>
            <person name="Johannesson H."/>
        </authorList>
    </citation>
    <scope>NUCLEOTIDE SEQUENCE</scope>
    <source>
        <strain evidence="8">PSN293</strain>
    </source>
</reference>
<keyword evidence="6" id="KW-0175">Coiled coil</keyword>
<reference evidence="8" key="1">
    <citation type="journal article" date="2023" name="Mol. Phylogenet. Evol.">
        <title>Genome-scale phylogeny and comparative genomics of the fungal order Sordariales.</title>
        <authorList>
            <person name="Hensen N."/>
            <person name="Bonometti L."/>
            <person name="Westerberg I."/>
            <person name="Brannstrom I.O."/>
            <person name="Guillou S."/>
            <person name="Cros-Aarteil S."/>
            <person name="Calhoun S."/>
            <person name="Haridas S."/>
            <person name="Kuo A."/>
            <person name="Mondo S."/>
            <person name="Pangilinan J."/>
            <person name="Riley R."/>
            <person name="LaButti K."/>
            <person name="Andreopoulos B."/>
            <person name="Lipzen A."/>
            <person name="Chen C."/>
            <person name="Yan M."/>
            <person name="Daum C."/>
            <person name="Ng V."/>
            <person name="Clum A."/>
            <person name="Steindorff A."/>
            <person name="Ohm R.A."/>
            <person name="Martin F."/>
            <person name="Silar P."/>
            <person name="Natvig D.O."/>
            <person name="Lalanne C."/>
            <person name="Gautier V."/>
            <person name="Ament-Velasquez S.L."/>
            <person name="Kruys A."/>
            <person name="Hutchinson M.I."/>
            <person name="Powell A.J."/>
            <person name="Barry K."/>
            <person name="Miller A.N."/>
            <person name="Grigoriev I.V."/>
            <person name="Debuchy R."/>
            <person name="Gladieux P."/>
            <person name="Hiltunen Thoren M."/>
            <person name="Johannesson H."/>
        </authorList>
    </citation>
    <scope>NUCLEOTIDE SEQUENCE</scope>
    <source>
        <strain evidence="8">PSN293</strain>
    </source>
</reference>